<protein>
    <submittedName>
        <fullName evidence="2">Uncharacterized protein</fullName>
    </submittedName>
</protein>
<proteinExistence type="predicted"/>
<keyword evidence="3" id="KW-1185">Reference proteome</keyword>
<dbReference type="KEGG" id="twh:TWT_277"/>
<evidence type="ECO:0000313" key="2">
    <source>
        <dbReference type="EMBL" id="AAO44374.1"/>
    </source>
</evidence>
<dbReference type="AlphaFoldDB" id="Q83GJ4"/>
<dbReference type="Proteomes" id="UP000002200">
    <property type="component" value="Chromosome"/>
</dbReference>
<dbReference type="HOGENOM" id="CLU_3012999_0_0_11"/>
<name>Q83GJ4_TROWT</name>
<dbReference type="EMBL" id="AE014184">
    <property type="protein sequence ID" value="AAO44374.1"/>
    <property type="molecule type" value="Genomic_DNA"/>
</dbReference>
<evidence type="ECO:0000313" key="3">
    <source>
        <dbReference type="Proteomes" id="UP000002200"/>
    </source>
</evidence>
<feature type="region of interest" description="Disordered" evidence="1">
    <location>
        <begin position="32"/>
        <end position="56"/>
    </location>
</feature>
<evidence type="ECO:0000256" key="1">
    <source>
        <dbReference type="SAM" id="MobiDB-lite"/>
    </source>
</evidence>
<feature type="compositionally biased region" description="Basic and acidic residues" evidence="1">
    <location>
        <begin position="46"/>
        <end position="56"/>
    </location>
</feature>
<accession>Q83GJ4</accession>
<organism evidence="2 3">
    <name type="scientific">Tropheryma whipplei (strain Twist)</name>
    <name type="common">Whipple's bacillus</name>
    <dbReference type="NCBI Taxonomy" id="203267"/>
    <lineage>
        <taxon>Bacteria</taxon>
        <taxon>Bacillati</taxon>
        <taxon>Actinomycetota</taxon>
        <taxon>Actinomycetes</taxon>
        <taxon>Micrococcales</taxon>
        <taxon>Tropherymataceae</taxon>
        <taxon>Tropheryma</taxon>
    </lineage>
</organism>
<sequence>MTQILIDTNINPYKRRQAPTQHRQAYARAKLTGRRRATNPTARTSQSDRAKLCYQM</sequence>
<reference evidence="2 3" key="1">
    <citation type="journal article" date="2003" name="Genome Res.">
        <title>Tropheryma whipplei twist: a human pathogenic Actinobacteria with a reduced genome.</title>
        <authorList>
            <person name="Raoult D."/>
            <person name="Ogata H."/>
            <person name="Audic S."/>
            <person name="Robert C."/>
            <person name="Suhre K."/>
            <person name="Drancourt M."/>
            <person name="Claverie J.-M."/>
        </authorList>
    </citation>
    <scope>NUCLEOTIDE SEQUENCE [LARGE SCALE GENOMIC DNA]</scope>
    <source>
        <strain evidence="2 3">Twist</strain>
    </source>
</reference>
<dbReference type="STRING" id="203267.TWT_277"/>
<gene>
    <name evidence="2" type="ordered locus">TWT_277</name>
</gene>